<sequence length="150" mass="16005">MSRGLVLLTVVAAAASAQAALSACTSAVFDANGNVVKTTWYACKPQYEADVQKFNKNPNCSGLPSPSYDVATCDPIIANYMACGLIAATLLKADNTFDDAAFKASALQNKCSADAKFIAAYPTCKNSTMKYFNYNRLFTCLMKAVYTDTG</sequence>
<protein>
    <submittedName>
        <fullName evidence="3">Uncharacterized protein LOC108676540</fullName>
    </submittedName>
</protein>
<feature type="chain" id="PRO_5034890952" evidence="1">
    <location>
        <begin position="20"/>
        <end position="150"/>
    </location>
</feature>
<reference evidence="3" key="1">
    <citation type="submission" date="2025-08" db="UniProtKB">
        <authorList>
            <consortium name="RefSeq"/>
        </authorList>
    </citation>
    <scope>IDENTIFICATION</scope>
    <source>
        <tissue evidence="3">Whole organism</tissue>
    </source>
</reference>
<proteinExistence type="predicted"/>
<evidence type="ECO:0000256" key="1">
    <source>
        <dbReference type="SAM" id="SignalP"/>
    </source>
</evidence>
<organism evidence="2 3">
    <name type="scientific">Hyalella azteca</name>
    <name type="common">Amphipod</name>
    <dbReference type="NCBI Taxonomy" id="294128"/>
    <lineage>
        <taxon>Eukaryota</taxon>
        <taxon>Metazoa</taxon>
        <taxon>Ecdysozoa</taxon>
        <taxon>Arthropoda</taxon>
        <taxon>Crustacea</taxon>
        <taxon>Multicrustacea</taxon>
        <taxon>Malacostraca</taxon>
        <taxon>Eumalacostraca</taxon>
        <taxon>Peracarida</taxon>
        <taxon>Amphipoda</taxon>
        <taxon>Senticaudata</taxon>
        <taxon>Talitrida</taxon>
        <taxon>Talitroidea</taxon>
        <taxon>Hyalellidae</taxon>
        <taxon>Hyalella</taxon>
    </lineage>
</organism>
<dbReference type="PROSITE" id="PS51257">
    <property type="entry name" value="PROKAR_LIPOPROTEIN"/>
    <property type="match status" value="1"/>
</dbReference>
<accession>A0A8B7P2C4</accession>
<dbReference type="GeneID" id="108676540"/>
<dbReference type="RefSeq" id="XP_018020115.1">
    <property type="nucleotide sequence ID" value="XM_018164626.2"/>
</dbReference>
<dbReference type="Proteomes" id="UP000694843">
    <property type="component" value="Unplaced"/>
</dbReference>
<keyword evidence="1" id="KW-0732">Signal</keyword>
<name>A0A8B7P2C4_HYAAZ</name>
<feature type="signal peptide" evidence="1">
    <location>
        <begin position="1"/>
        <end position="19"/>
    </location>
</feature>
<dbReference type="AlphaFoldDB" id="A0A8B7P2C4"/>
<keyword evidence="2" id="KW-1185">Reference proteome</keyword>
<gene>
    <name evidence="3" type="primary">LOC108676540</name>
</gene>
<evidence type="ECO:0000313" key="2">
    <source>
        <dbReference type="Proteomes" id="UP000694843"/>
    </source>
</evidence>
<evidence type="ECO:0000313" key="3">
    <source>
        <dbReference type="RefSeq" id="XP_018020115.1"/>
    </source>
</evidence>
<dbReference type="KEGG" id="hazt:108676540"/>